<evidence type="ECO:0000313" key="3">
    <source>
        <dbReference type="Proteomes" id="UP001054811"/>
    </source>
</evidence>
<dbReference type="Gene3D" id="2.60.120.260">
    <property type="entry name" value="Galactose-binding domain-like"/>
    <property type="match status" value="1"/>
</dbReference>
<organism evidence="2 3">
    <name type="scientific">Microbacterium elymi</name>
    <dbReference type="NCBI Taxonomy" id="2909587"/>
    <lineage>
        <taxon>Bacteria</taxon>
        <taxon>Bacillati</taxon>
        <taxon>Actinomycetota</taxon>
        <taxon>Actinomycetes</taxon>
        <taxon>Micrococcales</taxon>
        <taxon>Microbacteriaceae</taxon>
        <taxon>Microbacterium</taxon>
    </lineage>
</organism>
<gene>
    <name evidence="2" type="ORF">L2X98_34675</name>
</gene>
<dbReference type="InterPro" id="IPR041017">
    <property type="entry name" value="Thioredoxin_10"/>
</dbReference>
<evidence type="ECO:0000259" key="1">
    <source>
        <dbReference type="Pfam" id="PF17991"/>
    </source>
</evidence>
<keyword evidence="3" id="KW-1185">Reference proteome</keyword>
<proteinExistence type="predicted"/>
<dbReference type="EMBL" id="CP091139">
    <property type="protein sequence ID" value="UUT36719.1"/>
    <property type="molecule type" value="Genomic_DNA"/>
</dbReference>
<dbReference type="RefSeq" id="WP_259613390.1">
    <property type="nucleotide sequence ID" value="NZ_CP091139.2"/>
</dbReference>
<sequence length="123" mass="12867">MGFAKQRNFAGSAYPDGTSSFTLPDAQPADSFALGGEWSVSSQFATPSADGARVRLRFHATTVRMVLAGTGTVRVRQGDGAWRDIDVSGVPRSYPAVTGSDGADAVLDLQVATGVEVYSFTFG</sequence>
<dbReference type="Proteomes" id="UP001054811">
    <property type="component" value="Chromosome"/>
</dbReference>
<name>A0ABY5NNM3_9MICO</name>
<feature type="domain" description="DipZ thioredoxin-like C-terminal" evidence="1">
    <location>
        <begin position="1"/>
        <end position="123"/>
    </location>
</feature>
<accession>A0ABY5NNM3</accession>
<dbReference type="Pfam" id="PF17991">
    <property type="entry name" value="Thioredoxin_10"/>
    <property type="match status" value="1"/>
</dbReference>
<protein>
    <recommendedName>
        <fullName evidence="1">DipZ thioredoxin-like C-terminal domain-containing protein</fullName>
    </recommendedName>
</protein>
<evidence type="ECO:0000313" key="2">
    <source>
        <dbReference type="EMBL" id="UUT36719.1"/>
    </source>
</evidence>
<reference evidence="2" key="1">
    <citation type="submission" date="2022-01" db="EMBL/GenBank/DDBJ databases">
        <title>Microbacterium eymi and Microbacterium rhizovicinus sp. nov., isolated from the rhizospheric soil of Elymus tsukushiensis, a plant native to the Dokdo Islands, Republic of Korea.</title>
        <authorList>
            <person name="Hwang Y.J."/>
        </authorList>
    </citation>
    <scope>NUCLEOTIDE SEQUENCE</scope>
    <source>
        <strain evidence="2">KUDC0405</strain>
    </source>
</reference>